<name>A0A2P2K6J0_RHIMU</name>
<keyword evidence="1" id="KW-0472">Membrane</keyword>
<keyword evidence="1" id="KW-1133">Transmembrane helix</keyword>
<evidence type="ECO:0000313" key="2">
    <source>
        <dbReference type="EMBL" id="MBX01352.1"/>
    </source>
</evidence>
<feature type="transmembrane region" description="Helical" evidence="1">
    <location>
        <begin position="38"/>
        <end position="62"/>
    </location>
</feature>
<evidence type="ECO:0000256" key="1">
    <source>
        <dbReference type="SAM" id="Phobius"/>
    </source>
</evidence>
<organism evidence="2">
    <name type="scientific">Rhizophora mucronata</name>
    <name type="common">Asiatic mangrove</name>
    <dbReference type="NCBI Taxonomy" id="61149"/>
    <lineage>
        <taxon>Eukaryota</taxon>
        <taxon>Viridiplantae</taxon>
        <taxon>Streptophyta</taxon>
        <taxon>Embryophyta</taxon>
        <taxon>Tracheophyta</taxon>
        <taxon>Spermatophyta</taxon>
        <taxon>Magnoliopsida</taxon>
        <taxon>eudicotyledons</taxon>
        <taxon>Gunneridae</taxon>
        <taxon>Pentapetalae</taxon>
        <taxon>rosids</taxon>
        <taxon>fabids</taxon>
        <taxon>Malpighiales</taxon>
        <taxon>Rhizophoraceae</taxon>
        <taxon>Rhizophora</taxon>
    </lineage>
</organism>
<keyword evidence="1" id="KW-0812">Transmembrane</keyword>
<dbReference type="AlphaFoldDB" id="A0A2P2K6J0"/>
<proteinExistence type="predicted"/>
<protein>
    <submittedName>
        <fullName evidence="2">Uncharacterized protein</fullName>
    </submittedName>
</protein>
<accession>A0A2P2K6J0</accession>
<sequence length="77" mass="8820">MGQILLTASPSFFQILRQKVNFPLAFSALFPRLRSRKVCFLLVLVKRLFFFYVAKLIAASIYPCVCVMFTQRLGNLG</sequence>
<dbReference type="EMBL" id="GGEC01020868">
    <property type="protein sequence ID" value="MBX01352.1"/>
    <property type="molecule type" value="Transcribed_RNA"/>
</dbReference>
<reference evidence="2" key="1">
    <citation type="submission" date="2018-02" db="EMBL/GenBank/DDBJ databases">
        <title>Rhizophora mucronata_Transcriptome.</title>
        <authorList>
            <person name="Meera S.P."/>
            <person name="Sreeshan A."/>
            <person name="Augustine A."/>
        </authorList>
    </citation>
    <scope>NUCLEOTIDE SEQUENCE</scope>
    <source>
        <tissue evidence="2">Leaf</tissue>
    </source>
</reference>